<evidence type="ECO:0000256" key="1">
    <source>
        <dbReference type="ARBA" id="ARBA00004123"/>
    </source>
</evidence>
<dbReference type="PROSITE" id="PS50102">
    <property type="entry name" value="RRM"/>
    <property type="match status" value="3"/>
</dbReference>
<dbReference type="InterPro" id="IPR000504">
    <property type="entry name" value="RRM_dom"/>
</dbReference>
<dbReference type="FunFam" id="3.30.70.330:FF:000016">
    <property type="entry name" value="CUGBP Elav-like family member 1 isoform 2"/>
    <property type="match status" value="1"/>
</dbReference>
<name>A0AAN9GFX2_9CAEN</name>
<dbReference type="GO" id="GO:0006397">
    <property type="term" value="P:mRNA processing"/>
    <property type="evidence" value="ECO:0007669"/>
    <property type="project" value="UniProtKB-KW"/>
</dbReference>
<protein>
    <recommendedName>
        <fullName evidence="10">RRM domain-containing protein</fullName>
    </recommendedName>
</protein>
<evidence type="ECO:0000256" key="9">
    <source>
        <dbReference type="PROSITE-ProRule" id="PRU00176"/>
    </source>
</evidence>
<keyword evidence="12" id="KW-1185">Reference proteome</keyword>
<dbReference type="FunFam" id="3.30.70.330:FF:000013">
    <property type="entry name" value="CUGBP Elav-like family member 1 isoform 2"/>
    <property type="match status" value="1"/>
</dbReference>
<comment type="caution">
    <text evidence="11">The sequence shown here is derived from an EMBL/GenBank/DDBJ whole genome shotgun (WGS) entry which is preliminary data.</text>
</comment>
<reference evidence="11 12" key="1">
    <citation type="submission" date="2024-02" db="EMBL/GenBank/DDBJ databases">
        <title>Chromosome-scale genome assembly of the rough periwinkle Littorina saxatilis.</title>
        <authorList>
            <person name="De Jode A."/>
            <person name="Faria R."/>
            <person name="Formenti G."/>
            <person name="Sims Y."/>
            <person name="Smith T.P."/>
            <person name="Tracey A."/>
            <person name="Wood J.M.D."/>
            <person name="Zagrodzka Z.B."/>
            <person name="Johannesson K."/>
            <person name="Butlin R.K."/>
            <person name="Leder E.H."/>
        </authorList>
    </citation>
    <scope>NUCLEOTIDE SEQUENCE [LARGE SCALE GENOMIC DNA]</scope>
    <source>
        <strain evidence="11">Snail1</strain>
        <tissue evidence="11">Muscle</tissue>
    </source>
</reference>
<dbReference type="CDD" id="cd12631">
    <property type="entry name" value="RRM1_CELF1_2_Bruno"/>
    <property type="match status" value="1"/>
</dbReference>
<dbReference type="InterPro" id="IPR035979">
    <property type="entry name" value="RBD_domain_sf"/>
</dbReference>
<evidence type="ECO:0000256" key="7">
    <source>
        <dbReference type="ARBA" id="ARBA00022884"/>
    </source>
</evidence>
<dbReference type="FunFam" id="3.30.70.330:FF:000015">
    <property type="entry name" value="CUGBP Elav-like family member 1 isoform 2"/>
    <property type="match status" value="1"/>
</dbReference>
<comment type="similarity">
    <text evidence="3">Belongs to the CELF/BRUNOL family.</text>
</comment>
<dbReference type="Proteomes" id="UP001374579">
    <property type="component" value="Unassembled WGS sequence"/>
</dbReference>
<feature type="domain" description="RRM" evidence="10">
    <location>
        <begin position="463"/>
        <end position="541"/>
    </location>
</feature>
<dbReference type="PANTHER" id="PTHR24012">
    <property type="entry name" value="RNA BINDING PROTEIN"/>
    <property type="match status" value="1"/>
</dbReference>
<evidence type="ECO:0000256" key="4">
    <source>
        <dbReference type="ARBA" id="ARBA00022490"/>
    </source>
</evidence>
<dbReference type="InterPro" id="IPR012677">
    <property type="entry name" value="Nucleotide-bd_a/b_plait_sf"/>
</dbReference>
<keyword evidence="5" id="KW-0507">mRNA processing</keyword>
<comment type="subcellular location">
    <subcellularLocation>
        <location evidence="2">Cytoplasm</location>
    </subcellularLocation>
    <subcellularLocation>
        <location evidence="1">Nucleus</location>
    </subcellularLocation>
</comment>
<dbReference type="AlphaFoldDB" id="A0AAN9GFX2"/>
<evidence type="ECO:0000256" key="8">
    <source>
        <dbReference type="ARBA" id="ARBA00023242"/>
    </source>
</evidence>
<dbReference type="SMART" id="SM00360">
    <property type="entry name" value="RRM"/>
    <property type="match status" value="3"/>
</dbReference>
<proteinExistence type="inferred from homology"/>
<dbReference type="SUPFAM" id="SSF54928">
    <property type="entry name" value="RNA-binding domain, RBD"/>
    <property type="match status" value="2"/>
</dbReference>
<dbReference type="GO" id="GO:0003723">
    <property type="term" value="F:RNA binding"/>
    <property type="evidence" value="ECO:0007669"/>
    <property type="project" value="UniProtKB-UniRule"/>
</dbReference>
<organism evidence="11 12">
    <name type="scientific">Littorina saxatilis</name>
    <dbReference type="NCBI Taxonomy" id="31220"/>
    <lineage>
        <taxon>Eukaryota</taxon>
        <taxon>Metazoa</taxon>
        <taxon>Spiralia</taxon>
        <taxon>Lophotrochozoa</taxon>
        <taxon>Mollusca</taxon>
        <taxon>Gastropoda</taxon>
        <taxon>Caenogastropoda</taxon>
        <taxon>Littorinimorpha</taxon>
        <taxon>Littorinoidea</taxon>
        <taxon>Littorinidae</taxon>
        <taxon>Littorina</taxon>
    </lineage>
</organism>
<keyword evidence="7 9" id="KW-0694">RNA-binding</keyword>
<evidence type="ECO:0000256" key="2">
    <source>
        <dbReference type="ARBA" id="ARBA00004496"/>
    </source>
</evidence>
<feature type="domain" description="RRM" evidence="10">
    <location>
        <begin position="18"/>
        <end position="99"/>
    </location>
</feature>
<dbReference type="Gene3D" id="3.30.70.330">
    <property type="match status" value="3"/>
</dbReference>
<dbReference type="EMBL" id="JBAMIC010000004">
    <property type="protein sequence ID" value="KAK7106952.1"/>
    <property type="molecule type" value="Genomic_DNA"/>
</dbReference>
<sequence>MNPSSQVTSQTEPDPDAIKMFVGQIPRNMDENDLRKMFEDYGPVNQLNILRDKNTGQSKGCCFVTFYTRKAALEAQNALHNIKTLPMMHHPIQMKPADSEKRNGESWNGAYTDTYVEERKLFIGMLSKKLNENDIRMLFAPFGTIEDCTVLRDANSQSRGCAFVTFASRQCAINAIKGMHHSQTMEGCSSPLVCKMADTQKEKEQKKMQQMTSNLWMQFSSLGALGPQYLALMQQAAAANNMGGSFNMGNLGNALNAVGVQQLLAAAAAASNNPGLLATLAGLGSGNANALGNNTGNSANGVNSNGNSAGDSSGLQNLQGLAALANLANNPAAMNAMGAQNMPFNQMNSGTSNASGMMDSQGAGSSSGMPNMGGNMGGNMGNMGGNMGNMGNNSMGSGFGNNMNGFGSTNAANMDALSQAYSGIQQYAASFPNAFNSQAQMQQNANAQSKQSEGARISGPDGANLFIYHLPQEFGDQDLMQMFMPFGNVVSAKVFIDKQTNLSKCFGFVSYDGAIAAQAAITSMNGFQIGMKRLKVQLKRPKNDSKPY</sequence>
<feature type="domain" description="RRM" evidence="10">
    <location>
        <begin position="119"/>
        <end position="199"/>
    </location>
</feature>
<keyword evidence="4" id="KW-0963">Cytoplasm</keyword>
<gene>
    <name evidence="11" type="ORF">V1264_014958</name>
</gene>
<dbReference type="GO" id="GO:0005737">
    <property type="term" value="C:cytoplasm"/>
    <property type="evidence" value="ECO:0007669"/>
    <property type="project" value="UniProtKB-SubCell"/>
</dbReference>
<evidence type="ECO:0000313" key="11">
    <source>
        <dbReference type="EMBL" id="KAK7106952.1"/>
    </source>
</evidence>
<keyword evidence="6" id="KW-0677">Repeat</keyword>
<evidence type="ECO:0000313" key="12">
    <source>
        <dbReference type="Proteomes" id="UP001374579"/>
    </source>
</evidence>
<evidence type="ECO:0000256" key="6">
    <source>
        <dbReference type="ARBA" id="ARBA00022737"/>
    </source>
</evidence>
<dbReference type="GO" id="GO:0005634">
    <property type="term" value="C:nucleus"/>
    <property type="evidence" value="ECO:0007669"/>
    <property type="project" value="UniProtKB-SubCell"/>
</dbReference>
<evidence type="ECO:0000256" key="3">
    <source>
        <dbReference type="ARBA" id="ARBA00009621"/>
    </source>
</evidence>
<evidence type="ECO:0000259" key="10">
    <source>
        <dbReference type="PROSITE" id="PS50102"/>
    </source>
</evidence>
<accession>A0AAN9GFX2</accession>
<dbReference type="InterPro" id="IPR034196">
    <property type="entry name" value="CELF1/2_RRM1"/>
</dbReference>
<keyword evidence="8" id="KW-0539">Nucleus</keyword>
<dbReference type="Pfam" id="PF00076">
    <property type="entry name" value="RRM_1"/>
    <property type="match status" value="3"/>
</dbReference>
<evidence type="ECO:0000256" key="5">
    <source>
        <dbReference type="ARBA" id="ARBA00022664"/>
    </source>
</evidence>